<dbReference type="InterPro" id="IPR013783">
    <property type="entry name" value="Ig-like_fold"/>
</dbReference>
<evidence type="ECO:0000256" key="1">
    <source>
        <dbReference type="ARBA" id="ARBA00004496"/>
    </source>
</evidence>
<protein>
    <recommendedName>
        <fullName evidence="5 13">Malto-oligosyltrehalose trehalohydrolase</fullName>
        <shortName evidence="14">MTHase</shortName>
        <ecNumber evidence="4 13">3.2.1.141</ecNumber>
    </recommendedName>
    <alternativeName>
        <fullName evidence="11 14">4-alpha-D-((1-&gt;4)-alpha-D-glucano)trehalose trehalohydrolase</fullName>
    </alternativeName>
    <alternativeName>
        <fullName evidence="10 14">Maltooligosyl trehalose trehalohydrolase</fullName>
    </alternativeName>
</protein>
<keyword evidence="6" id="KW-0963">Cytoplasm</keyword>
<dbReference type="PANTHER" id="PTHR43651">
    <property type="entry name" value="1,4-ALPHA-GLUCAN-BRANCHING ENZYME"/>
    <property type="match status" value="1"/>
</dbReference>
<evidence type="ECO:0000256" key="16">
    <source>
        <dbReference type="PIRSR" id="PIRSR006337-2"/>
    </source>
</evidence>
<dbReference type="InterPro" id="IPR022567">
    <property type="entry name" value="DUF3459"/>
</dbReference>
<evidence type="ECO:0000256" key="4">
    <source>
        <dbReference type="ARBA" id="ARBA00012268"/>
    </source>
</evidence>
<dbReference type="GO" id="GO:0005992">
    <property type="term" value="P:trehalose biosynthetic process"/>
    <property type="evidence" value="ECO:0007669"/>
    <property type="project" value="UniProtKB-UniRule"/>
</dbReference>
<keyword evidence="7 14" id="KW-0378">Hydrolase</keyword>
<dbReference type="InterPro" id="IPR006047">
    <property type="entry name" value="GH13_cat_dom"/>
</dbReference>
<keyword evidence="8" id="KW-0119">Carbohydrate metabolism</keyword>
<dbReference type="InterPro" id="IPR012768">
    <property type="entry name" value="Trehalose_TreZ"/>
</dbReference>
<feature type="active site" description="Proton donor" evidence="15">
    <location>
        <position position="289"/>
    </location>
</feature>
<dbReference type="Gene3D" id="1.10.10.760">
    <property type="entry name" value="E-set domains of sugar-utilizing enzymes"/>
    <property type="match status" value="1"/>
</dbReference>
<dbReference type="EC" id="3.2.1.141" evidence="4 13"/>
<evidence type="ECO:0000259" key="18">
    <source>
        <dbReference type="SMART" id="SM00642"/>
    </source>
</evidence>
<evidence type="ECO:0000256" key="14">
    <source>
        <dbReference type="PIRNR" id="PIRNR006337"/>
    </source>
</evidence>
<dbReference type="EMBL" id="UFQC01000040">
    <property type="protein sequence ID" value="SSW72658.1"/>
    <property type="molecule type" value="Genomic_DNA"/>
</dbReference>
<dbReference type="Pfam" id="PF11941">
    <property type="entry name" value="DUF3459"/>
    <property type="match status" value="1"/>
</dbReference>
<dbReference type="RefSeq" id="WP_129245280.1">
    <property type="nucleotide sequence ID" value="NZ_UFQC01000040.1"/>
</dbReference>
<dbReference type="SUPFAM" id="SSF81296">
    <property type="entry name" value="E set domains"/>
    <property type="match status" value="1"/>
</dbReference>
<feature type="site" description="Transition state stabilizer" evidence="17">
    <location>
        <position position="380"/>
    </location>
</feature>
<dbReference type="CDD" id="cd02853">
    <property type="entry name" value="E_set_MTHase_like_N"/>
    <property type="match status" value="1"/>
</dbReference>
<dbReference type="PANTHER" id="PTHR43651:SF11">
    <property type="entry name" value="MALTO-OLIGOSYLTREHALOSE TREHALOHYDROLASE"/>
    <property type="match status" value="1"/>
</dbReference>
<evidence type="ECO:0000256" key="12">
    <source>
        <dbReference type="ARBA" id="ARBA00034013"/>
    </source>
</evidence>
<evidence type="ECO:0000256" key="8">
    <source>
        <dbReference type="ARBA" id="ARBA00023277"/>
    </source>
</evidence>
<feature type="binding site" evidence="16">
    <location>
        <begin position="308"/>
        <end position="312"/>
    </location>
    <ligand>
        <name>substrate</name>
    </ligand>
</feature>
<evidence type="ECO:0000256" key="7">
    <source>
        <dbReference type="ARBA" id="ARBA00022801"/>
    </source>
</evidence>
<feature type="domain" description="Glycosyl hydrolase family 13 catalytic" evidence="18">
    <location>
        <begin position="90"/>
        <end position="448"/>
    </location>
</feature>
<evidence type="ECO:0000313" key="20">
    <source>
        <dbReference type="Proteomes" id="UP000289465"/>
    </source>
</evidence>
<keyword evidence="9 14" id="KW-0326">Glycosidase</keyword>
<organism evidence="19 20">
    <name type="scientific">Achromobacter veterisilvae</name>
    <dbReference type="NCBI Taxonomy" id="2069367"/>
    <lineage>
        <taxon>Bacteria</taxon>
        <taxon>Pseudomonadati</taxon>
        <taxon>Pseudomonadota</taxon>
        <taxon>Betaproteobacteria</taxon>
        <taxon>Burkholderiales</taxon>
        <taxon>Alcaligenaceae</taxon>
        <taxon>Achromobacter</taxon>
    </lineage>
</organism>
<evidence type="ECO:0000256" key="9">
    <source>
        <dbReference type="ARBA" id="ARBA00023295"/>
    </source>
</evidence>
<evidence type="ECO:0000256" key="6">
    <source>
        <dbReference type="ARBA" id="ARBA00022490"/>
    </source>
</evidence>
<comment type="catalytic activity">
    <reaction evidence="12 14">
        <text>hydrolysis of (1-&gt;4)-alpha-D-glucosidic linkage in 4-alpha-D-[(1-&gt;4)-alpha-D-glucanosyl]n trehalose to yield trehalose and (1-&gt;4)-alpha-D-glucan.</text>
        <dbReference type="EC" id="3.2.1.141"/>
    </reaction>
</comment>
<dbReference type="PIRSF" id="PIRSF006337">
    <property type="entry name" value="Trehalose_TreZ"/>
    <property type="match status" value="1"/>
</dbReference>
<dbReference type="InterPro" id="IPR014756">
    <property type="entry name" value="Ig_E-set"/>
</dbReference>
<sequence length="595" mass="64650">MTQACSFGAVPLASGVTRFRLWAPSAPDGLALEVEGHPPIAMRPGPDGFAQADVDCPPGARYHYRLDAETVAPDPASRLQDGDVHGDSIVAAPDAYPWRHPDWPGRPWEESVVYETHAGLEGGYAGLEARLPELAALGITLLELMPIADFPGPRNWGYDGVLPYAPDTAYGTPDELKRLIDTAHGLGMGVMLDVVYNHFGPDGNYLPRYAAPFFRQDVRTPWGDAIDFRQAAVSQFFKDNAVYWLTEYRFDGLRLDAVHAIAGHEWLRELARDVRGRVPPGRRVHLVLENDDNRASLLQGDYDAQWNDDAHHVLHVLLTGEAQGYYADYADRPAQALARCLAEGWLYQGQPSRYRGGQVRGEPSGGLPPTAFVLFLQNHDQTGNRARGERLAALVDEPARLRAAVALQLLAPQIPLIFMGEERGSRTPFLYFTSHADPALAQAVRDGRRREFSAFAAFSGDGAQALPPDPNDPATCLASRPRAVGGDAQAWMRDYAALLQLRARLIAPRLAGATSLGAAAIGGHGVFARWRLADGARLAVYANLGPQRQPVPAALRAGEDVYGTLLFESQAGGRDALALGELCGDTAVWLLEEPA</sequence>
<dbReference type="UniPathway" id="UPA00299"/>
<evidence type="ECO:0000256" key="17">
    <source>
        <dbReference type="PIRSR" id="PIRSR006337-3"/>
    </source>
</evidence>
<evidence type="ECO:0000256" key="11">
    <source>
        <dbReference type="ARBA" id="ARBA00033284"/>
    </source>
</evidence>
<evidence type="ECO:0000256" key="3">
    <source>
        <dbReference type="ARBA" id="ARBA00008061"/>
    </source>
</evidence>
<dbReference type="SMART" id="SM00642">
    <property type="entry name" value="Aamy"/>
    <property type="match status" value="1"/>
</dbReference>
<dbReference type="SUPFAM" id="SSF51445">
    <property type="entry name" value="(Trans)glycosidases"/>
    <property type="match status" value="1"/>
</dbReference>
<reference evidence="19 20" key="1">
    <citation type="submission" date="2018-07" db="EMBL/GenBank/DDBJ databases">
        <authorList>
            <person name="Peeters C."/>
        </authorList>
    </citation>
    <scope>NUCLEOTIDE SEQUENCE [LARGE SCALE GENOMIC DNA]</scope>
    <source>
        <strain evidence="19 20">LMG 30378</strain>
    </source>
</reference>
<comment type="similarity">
    <text evidence="3 14">Belongs to the glycosyl hydrolase 13 family.</text>
</comment>
<evidence type="ECO:0000256" key="2">
    <source>
        <dbReference type="ARBA" id="ARBA00005199"/>
    </source>
</evidence>
<evidence type="ECO:0000256" key="5">
    <source>
        <dbReference type="ARBA" id="ARBA00015938"/>
    </source>
</evidence>
<feature type="binding site" evidence="16">
    <location>
        <begin position="379"/>
        <end position="384"/>
    </location>
    <ligand>
        <name>substrate</name>
    </ligand>
</feature>
<dbReference type="AlphaFoldDB" id="A0A446CXR0"/>
<dbReference type="CDD" id="cd11325">
    <property type="entry name" value="AmyAc_GTHase"/>
    <property type="match status" value="1"/>
</dbReference>
<dbReference type="InterPro" id="IPR017853">
    <property type="entry name" value="GH"/>
</dbReference>
<evidence type="ECO:0000256" key="13">
    <source>
        <dbReference type="NCBIfam" id="TIGR02402"/>
    </source>
</evidence>
<feature type="active site" description="Nucleophile" evidence="15">
    <location>
        <position position="256"/>
    </location>
</feature>
<dbReference type="Gene3D" id="2.60.40.10">
    <property type="entry name" value="Immunoglobulins"/>
    <property type="match status" value="1"/>
</dbReference>
<dbReference type="GO" id="GO:0005737">
    <property type="term" value="C:cytoplasm"/>
    <property type="evidence" value="ECO:0007669"/>
    <property type="project" value="UniProtKB-SubCell"/>
</dbReference>
<proteinExistence type="inferred from homology"/>
<evidence type="ECO:0000313" key="19">
    <source>
        <dbReference type="EMBL" id="SSW72658.1"/>
    </source>
</evidence>
<dbReference type="Gene3D" id="3.20.20.80">
    <property type="entry name" value="Glycosidases"/>
    <property type="match status" value="1"/>
</dbReference>
<dbReference type="InterPro" id="IPR044901">
    <property type="entry name" value="Trehalose_TreZ_E-set_sf"/>
</dbReference>
<accession>A0A446CXR0</accession>
<dbReference type="Pfam" id="PF00128">
    <property type="entry name" value="Alpha-amylase"/>
    <property type="match status" value="1"/>
</dbReference>
<gene>
    <name evidence="19" type="primary">treZ</name>
    <name evidence="19" type="ORF">AVE30378_05257</name>
</gene>
<name>A0A446CXR0_9BURK</name>
<evidence type="ECO:0000256" key="10">
    <source>
        <dbReference type="ARBA" id="ARBA00032057"/>
    </source>
</evidence>
<evidence type="ECO:0000256" key="15">
    <source>
        <dbReference type="PIRSR" id="PIRSR006337-1"/>
    </source>
</evidence>
<dbReference type="GO" id="GO:0033942">
    <property type="term" value="F:4-alpha-D-(1-&gt;4)-alpha-D-glucanotrehalose trehalohydrolase activity"/>
    <property type="evidence" value="ECO:0007669"/>
    <property type="project" value="UniProtKB-EC"/>
</dbReference>
<dbReference type="Proteomes" id="UP000289465">
    <property type="component" value="Unassembled WGS sequence"/>
</dbReference>
<dbReference type="NCBIfam" id="TIGR02402">
    <property type="entry name" value="trehalose_TreZ"/>
    <property type="match status" value="1"/>
</dbReference>
<comment type="subcellular location">
    <subcellularLocation>
        <location evidence="1 15">Cytoplasm</location>
    </subcellularLocation>
</comment>
<comment type="pathway">
    <text evidence="2 14">Glycan biosynthesis; trehalose biosynthesis.</text>
</comment>
<feature type="binding site" evidence="16">
    <location>
        <begin position="254"/>
        <end position="259"/>
    </location>
    <ligand>
        <name>substrate</name>
    </ligand>
</feature>
<dbReference type="OrthoDB" id="9800174at2"/>